<dbReference type="EMBL" id="QRMZ01000001">
    <property type="protein sequence ID" value="RHK08265.1"/>
    <property type="molecule type" value="Genomic_DNA"/>
</dbReference>
<dbReference type="GO" id="GO:0016787">
    <property type="term" value="F:hydrolase activity"/>
    <property type="evidence" value="ECO:0007669"/>
    <property type="project" value="UniProtKB-KW"/>
</dbReference>
<dbReference type="InterPro" id="IPR012341">
    <property type="entry name" value="6hp_glycosidase-like_sf"/>
</dbReference>
<dbReference type="SUPFAM" id="SSF48208">
    <property type="entry name" value="Six-hairpin glycosidases"/>
    <property type="match status" value="1"/>
</dbReference>
<proteinExistence type="predicted"/>
<comment type="caution">
    <text evidence="2">The sequence shown here is derived from an EMBL/GenBank/DDBJ whole genome shotgun (WGS) entry which is preliminary data.</text>
</comment>
<gene>
    <name evidence="2" type="ORF">DW084_00880</name>
</gene>
<dbReference type="PANTHER" id="PTHR33886:SF8">
    <property type="entry name" value="UNSATURATED RHAMNOGALACTURONAN HYDROLASE (EUROFUNG)"/>
    <property type="match status" value="1"/>
</dbReference>
<dbReference type="AlphaFoldDB" id="A0A415EY77"/>
<reference evidence="2 3" key="1">
    <citation type="submission" date="2018-08" db="EMBL/GenBank/DDBJ databases">
        <title>A genome reference for cultivated species of the human gut microbiota.</title>
        <authorList>
            <person name="Zou Y."/>
            <person name="Xue W."/>
            <person name="Luo G."/>
        </authorList>
    </citation>
    <scope>NUCLEOTIDE SEQUENCE [LARGE SCALE GENOMIC DNA]</scope>
    <source>
        <strain evidence="2 3">AF48-16</strain>
    </source>
</reference>
<dbReference type="InterPro" id="IPR010905">
    <property type="entry name" value="Glyco_hydro_88"/>
</dbReference>
<dbReference type="Proteomes" id="UP000286288">
    <property type="component" value="Unassembled WGS sequence"/>
</dbReference>
<dbReference type="InterPro" id="IPR052043">
    <property type="entry name" value="PolySaccharide_Degr_Enz"/>
</dbReference>
<sequence>MKNYSEIALNTLFERYDYLCKEKIYHGKWSYDIGVVLQGVKEAYEQTGDKRYFDYIQNTMDFYIDEDGCIKNYQMDAMNIDYINNGKCLFLLYKETGASKYKIALDTLYQQLQQMPRTSEGGFWHKKIYPYQMWLDGLYMGAPFLTEYALTFEKEEALEDVIKQFTLCFTHTLDPKTGLLYHAWDEQKVQPWADPETGCSKNFWGRSMGWFMMALTDTMVLLGESEQKNPLEKMFVSCLEALAKVRDPQKKVWYQVLDKGSERGNYLEASASSMICYATAKAVKAGIIDQKWQVFAQETYQGLLDEFVFLTKEGWLNLIRNCEVAGLGGPDDRDGTFVYYISEPVITNDFKGYGAFLQASLLLQPLMEEGSKK</sequence>
<accession>A0A415EY77</accession>
<keyword evidence="1 2" id="KW-0378">Hydrolase</keyword>
<dbReference type="Gene3D" id="1.50.10.10">
    <property type="match status" value="1"/>
</dbReference>
<evidence type="ECO:0000313" key="3">
    <source>
        <dbReference type="Proteomes" id="UP000286288"/>
    </source>
</evidence>
<name>A0A415EY77_ENTCA</name>
<dbReference type="PANTHER" id="PTHR33886">
    <property type="entry name" value="UNSATURATED RHAMNOGALACTURONAN HYDROLASE (EUROFUNG)"/>
    <property type="match status" value="1"/>
</dbReference>
<protein>
    <submittedName>
        <fullName evidence="2">Glycosyl hydrolase family 88</fullName>
    </submittedName>
</protein>
<evidence type="ECO:0000256" key="1">
    <source>
        <dbReference type="ARBA" id="ARBA00022801"/>
    </source>
</evidence>
<dbReference type="InterPro" id="IPR008928">
    <property type="entry name" value="6-hairpin_glycosidase_sf"/>
</dbReference>
<dbReference type="GO" id="GO:0005975">
    <property type="term" value="P:carbohydrate metabolic process"/>
    <property type="evidence" value="ECO:0007669"/>
    <property type="project" value="InterPro"/>
</dbReference>
<evidence type="ECO:0000313" key="2">
    <source>
        <dbReference type="EMBL" id="RHK08265.1"/>
    </source>
</evidence>
<organism evidence="2 3">
    <name type="scientific">Enterococcus casseliflavus</name>
    <name type="common">Enterococcus flavescens</name>
    <dbReference type="NCBI Taxonomy" id="37734"/>
    <lineage>
        <taxon>Bacteria</taxon>
        <taxon>Bacillati</taxon>
        <taxon>Bacillota</taxon>
        <taxon>Bacilli</taxon>
        <taxon>Lactobacillales</taxon>
        <taxon>Enterococcaceae</taxon>
        <taxon>Enterococcus</taxon>
    </lineage>
</organism>
<dbReference type="Pfam" id="PF07470">
    <property type="entry name" value="Glyco_hydro_88"/>
    <property type="match status" value="1"/>
</dbReference>